<feature type="transmembrane region" description="Helical" evidence="1">
    <location>
        <begin position="254"/>
        <end position="270"/>
    </location>
</feature>
<feature type="transmembrane region" description="Helical" evidence="1">
    <location>
        <begin position="17"/>
        <end position="40"/>
    </location>
</feature>
<feature type="transmembrane region" description="Helical" evidence="1">
    <location>
        <begin position="173"/>
        <end position="193"/>
    </location>
</feature>
<gene>
    <name evidence="2" type="ORF">SAMN00017405_1243</name>
</gene>
<proteinExistence type="predicted"/>
<dbReference type="AlphaFoldDB" id="A0A1W1V1C3"/>
<dbReference type="STRING" id="656914.SAMN00017405_1243"/>
<organism evidence="2 3">
    <name type="scientific">Desulfonispora thiosulfatigenes DSM 11270</name>
    <dbReference type="NCBI Taxonomy" id="656914"/>
    <lineage>
        <taxon>Bacteria</taxon>
        <taxon>Bacillati</taxon>
        <taxon>Bacillota</taxon>
        <taxon>Clostridia</taxon>
        <taxon>Eubacteriales</taxon>
        <taxon>Peptococcaceae</taxon>
        <taxon>Desulfonispora</taxon>
    </lineage>
</organism>
<dbReference type="GO" id="GO:0005886">
    <property type="term" value="C:plasma membrane"/>
    <property type="evidence" value="ECO:0007669"/>
    <property type="project" value="UniProtKB-SubCell"/>
</dbReference>
<evidence type="ECO:0000313" key="2">
    <source>
        <dbReference type="EMBL" id="SMB87157.1"/>
    </source>
</evidence>
<keyword evidence="1" id="KW-1133">Transmembrane helix</keyword>
<keyword evidence="1" id="KW-0472">Membrane</keyword>
<dbReference type="Proteomes" id="UP000192731">
    <property type="component" value="Unassembled WGS sequence"/>
</dbReference>
<dbReference type="RefSeq" id="WP_084052633.1">
    <property type="nucleotide sequence ID" value="NZ_FWWT01000013.1"/>
</dbReference>
<evidence type="ECO:0000256" key="1">
    <source>
        <dbReference type="SAM" id="Phobius"/>
    </source>
</evidence>
<dbReference type="EMBL" id="FWWT01000013">
    <property type="protein sequence ID" value="SMB87157.1"/>
    <property type="molecule type" value="Genomic_DNA"/>
</dbReference>
<feature type="transmembrane region" description="Helical" evidence="1">
    <location>
        <begin position="146"/>
        <end position="167"/>
    </location>
</feature>
<feature type="transmembrane region" description="Helical" evidence="1">
    <location>
        <begin position="108"/>
        <end position="134"/>
    </location>
</feature>
<dbReference type="GO" id="GO:0140359">
    <property type="term" value="F:ABC-type transporter activity"/>
    <property type="evidence" value="ECO:0007669"/>
    <property type="project" value="InterPro"/>
</dbReference>
<evidence type="ECO:0000313" key="3">
    <source>
        <dbReference type="Proteomes" id="UP000192731"/>
    </source>
</evidence>
<name>A0A1W1V1C3_DESTI</name>
<feature type="transmembrane region" description="Helical" evidence="1">
    <location>
        <begin position="61"/>
        <end position="81"/>
    </location>
</feature>
<protein>
    <submittedName>
        <fullName evidence="2">ABC-2 family transporter protein</fullName>
    </submittedName>
</protein>
<accession>A0A1W1V1C3</accession>
<keyword evidence="1" id="KW-0812">Transmembrane</keyword>
<sequence length="278" mass="30876">MKAIIKYTLKEMFYKKILVVTLILSLIFFVLYGLGLHFTYQDMVDDLLSRAIISSQLLSAGFYFANFIIVFLTILGSIGLFTSELESGLLYPVLSKPLTRNTYLAGKFIGLALSLILFSIFMIIMVIGLNLYFAKDALINLTFINFAKAMGIYLLIPLTLLAIIFFFSIRLKALATGIIVVIFHVIGLIGGMVEQMGVLLQKQNLINIGIISSLINPVDSMYRKSMSLLYDNSLTSLISVGPFGGSSQPPSTTMVVYAILFTVIFLLLAARRFNKLDL</sequence>
<dbReference type="PANTHER" id="PTHR43471">
    <property type="entry name" value="ABC TRANSPORTER PERMEASE"/>
    <property type="match status" value="1"/>
</dbReference>
<dbReference type="Pfam" id="PF12679">
    <property type="entry name" value="ABC2_membrane_2"/>
    <property type="match status" value="1"/>
</dbReference>
<reference evidence="2 3" key="1">
    <citation type="submission" date="2017-04" db="EMBL/GenBank/DDBJ databases">
        <authorList>
            <person name="Afonso C.L."/>
            <person name="Miller P.J."/>
            <person name="Scott M.A."/>
            <person name="Spackman E."/>
            <person name="Goraichik I."/>
            <person name="Dimitrov K.M."/>
            <person name="Suarez D.L."/>
            <person name="Swayne D.E."/>
        </authorList>
    </citation>
    <scope>NUCLEOTIDE SEQUENCE [LARGE SCALE GENOMIC DNA]</scope>
    <source>
        <strain evidence="2 3">DSM 11270</strain>
    </source>
</reference>
<keyword evidence="3" id="KW-1185">Reference proteome</keyword>
<dbReference type="OrthoDB" id="5146022at2"/>